<dbReference type="GO" id="GO:0005549">
    <property type="term" value="F:odorant binding"/>
    <property type="evidence" value="ECO:0007669"/>
    <property type="project" value="InterPro"/>
</dbReference>
<dbReference type="AlphaFoldDB" id="A0A7G8Z903"/>
<keyword evidence="4" id="KW-0472">Membrane</keyword>
<dbReference type="InterPro" id="IPR036728">
    <property type="entry name" value="PBP_GOBP_sf"/>
</dbReference>
<dbReference type="Gene3D" id="1.10.238.20">
    <property type="entry name" value="Pheromone/general odorant binding protein domain"/>
    <property type="match status" value="1"/>
</dbReference>
<dbReference type="FunFam" id="1.10.238.20:FF:000001">
    <property type="entry name" value="General odorant-binding protein lush"/>
    <property type="match status" value="1"/>
</dbReference>
<dbReference type="InterPro" id="IPR006170">
    <property type="entry name" value="PBP/GOBP"/>
</dbReference>
<protein>
    <submittedName>
        <fullName evidence="5">Odorant-binding protein 2</fullName>
    </submittedName>
</protein>
<evidence type="ECO:0000256" key="2">
    <source>
        <dbReference type="ARBA" id="ARBA00008098"/>
    </source>
</evidence>
<dbReference type="GO" id="GO:0005576">
    <property type="term" value="C:extracellular region"/>
    <property type="evidence" value="ECO:0007669"/>
    <property type="project" value="UniProtKB-SubCell"/>
</dbReference>
<dbReference type="PANTHER" id="PTHR21364">
    <property type="entry name" value="GENERAL ODORANT-BINDING PROTEIN 19A"/>
    <property type="match status" value="1"/>
</dbReference>
<keyword evidence="4" id="KW-1133">Transmembrane helix</keyword>
<evidence type="ECO:0000256" key="4">
    <source>
        <dbReference type="SAM" id="Phobius"/>
    </source>
</evidence>
<sequence>MNHHKSINISSIFIAIVIIAAVNIFNIEARMTMAQIQNAMKPAGKTCAGKTGVAKEVLAQTREGIFPEDRDLMCYHACLLKMMKMMTKDNKIAIETMMKQIDLMMPEDLIQRTKDVSQKCYDELTTDEPCEMSWQFVKCYSDTDRSLYFFP</sequence>
<reference evidence="5" key="1">
    <citation type="submission" date="2020-06" db="EMBL/GenBank/DDBJ databases">
        <authorList>
            <person name="Sheng S."/>
        </authorList>
    </citation>
    <scope>NUCLEOTIDE SEQUENCE</scope>
    <source>
        <tissue evidence="5">Antenna</tissue>
    </source>
</reference>
<dbReference type="GO" id="GO:0007608">
    <property type="term" value="P:sensory perception of smell"/>
    <property type="evidence" value="ECO:0007669"/>
    <property type="project" value="TreeGrafter"/>
</dbReference>
<dbReference type="SMART" id="SM00708">
    <property type="entry name" value="PhBP"/>
    <property type="match status" value="1"/>
</dbReference>
<dbReference type="GO" id="GO:0042048">
    <property type="term" value="P:olfactory behavior"/>
    <property type="evidence" value="ECO:0007669"/>
    <property type="project" value="TreeGrafter"/>
</dbReference>
<dbReference type="Pfam" id="PF01395">
    <property type="entry name" value="PBP_GOBP"/>
    <property type="match status" value="1"/>
</dbReference>
<dbReference type="PANTHER" id="PTHR21364:SF2">
    <property type="entry name" value="GENERAL ODORANT-BINDING PROTEIN 19A"/>
    <property type="match status" value="1"/>
</dbReference>
<evidence type="ECO:0000313" key="5">
    <source>
        <dbReference type="EMBL" id="QNL14928.1"/>
    </source>
</evidence>
<dbReference type="CDD" id="cd23992">
    <property type="entry name" value="PBP_GOBP"/>
    <property type="match status" value="1"/>
</dbReference>
<dbReference type="EMBL" id="MT670924">
    <property type="protein sequence ID" value="QNL14928.1"/>
    <property type="molecule type" value="mRNA"/>
</dbReference>
<accession>A0A7G8Z903</accession>
<dbReference type="SUPFAM" id="SSF47565">
    <property type="entry name" value="Insect pheromone/odorant-binding proteins"/>
    <property type="match status" value="1"/>
</dbReference>
<organism evidence="5">
    <name type="scientific">Aulacocentrum confusum</name>
    <dbReference type="NCBI Taxonomy" id="2767324"/>
    <lineage>
        <taxon>Eukaryota</taxon>
        <taxon>Metazoa</taxon>
        <taxon>Ecdysozoa</taxon>
        <taxon>Arthropoda</taxon>
        <taxon>Hexapoda</taxon>
        <taxon>Insecta</taxon>
        <taxon>Pterygota</taxon>
        <taxon>Neoptera</taxon>
        <taxon>Endopterygota</taxon>
        <taxon>Hymenoptera</taxon>
        <taxon>Apocrita</taxon>
        <taxon>Ichneumonoidea</taxon>
        <taxon>Braconidae</taxon>
        <taxon>Macrocentrinae</taxon>
        <taxon>Aulacocentrum</taxon>
    </lineage>
</organism>
<evidence type="ECO:0000256" key="3">
    <source>
        <dbReference type="ARBA" id="ARBA00022525"/>
    </source>
</evidence>
<dbReference type="GO" id="GO:0035275">
    <property type="term" value="F:dibutyl phthalate binding"/>
    <property type="evidence" value="ECO:0007669"/>
    <property type="project" value="TreeGrafter"/>
</dbReference>
<proteinExistence type="evidence at transcript level"/>
<comment type="subcellular location">
    <subcellularLocation>
        <location evidence="1">Secreted</location>
    </subcellularLocation>
</comment>
<name>A0A7G8Z903_9HYME</name>
<feature type="transmembrane region" description="Helical" evidence="4">
    <location>
        <begin position="6"/>
        <end position="25"/>
    </location>
</feature>
<keyword evidence="3" id="KW-0964">Secreted</keyword>
<evidence type="ECO:0000256" key="1">
    <source>
        <dbReference type="ARBA" id="ARBA00004613"/>
    </source>
</evidence>
<comment type="similarity">
    <text evidence="2">Belongs to the PBP/GOBP family.</text>
</comment>
<gene>
    <name evidence="5" type="primary">OBP2</name>
</gene>
<keyword evidence="4" id="KW-0812">Transmembrane</keyword>